<gene>
    <name evidence="2" type="ORF">HNQ77_002658</name>
</gene>
<accession>A0A841JTH2</accession>
<dbReference type="AlphaFoldDB" id="A0A841JTH2"/>
<proteinExistence type="predicted"/>
<dbReference type="EMBL" id="JACHEK010000005">
    <property type="protein sequence ID" value="MBB6144702.1"/>
    <property type="molecule type" value="Genomic_DNA"/>
</dbReference>
<feature type="chain" id="PRO_5032908629" evidence="1">
    <location>
        <begin position="22"/>
        <end position="216"/>
    </location>
</feature>
<keyword evidence="1" id="KW-0732">Signal</keyword>
<protein>
    <submittedName>
        <fullName evidence="2">Uncharacterized protein</fullName>
    </submittedName>
</protein>
<evidence type="ECO:0000256" key="1">
    <source>
        <dbReference type="SAM" id="SignalP"/>
    </source>
</evidence>
<sequence>MPTIALCIAMILMCVCSSAQGQNCALSGTKAWNSELRNIVADCPEKFSSPSERFVLRIGNEGALSLWTTSEQKQFQWDAPRLEPPAMISWSPGSGTFFLNDGDGSGMSSAFRLFRLNDNRVEEDTSIERAAVSLYRSRAHCNPSAADPNVWGFGWADHGRQILLLVQPTVNEPCGTPEDFISLIVREHDGTIVKTLSKAQTKARFGSMLPSTMFLK</sequence>
<comment type="caution">
    <text evidence="2">The sequence shown here is derived from an EMBL/GenBank/DDBJ whole genome shotgun (WGS) entry which is preliminary data.</text>
</comment>
<keyword evidence="3" id="KW-1185">Reference proteome</keyword>
<dbReference type="Proteomes" id="UP000538666">
    <property type="component" value="Unassembled WGS sequence"/>
</dbReference>
<reference evidence="2 3" key="1">
    <citation type="submission" date="2020-08" db="EMBL/GenBank/DDBJ databases">
        <title>Genomic Encyclopedia of Type Strains, Phase IV (KMG-IV): sequencing the most valuable type-strain genomes for metagenomic binning, comparative biology and taxonomic classification.</title>
        <authorList>
            <person name="Goeker M."/>
        </authorList>
    </citation>
    <scope>NUCLEOTIDE SEQUENCE [LARGE SCALE GENOMIC DNA]</scope>
    <source>
        <strain evidence="2 3">DSM 103733</strain>
    </source>
</reference>
<evidence type="ECO:0000313" key="3">
    <source>
        <dbReference type="Proteomes" id="UP000538666"/>
    </source>
</evidence>
<name>A0A841JTH2_9BACT</name>
<evidence type="ECO:0000313" key="2">
    <source>
        <dbReference type="EMBL" id="MBB6144702.1"/>
    </source>
</evidence>
<organism evidence="2 3">
    <name type="scientific">Silvibacterium bohemicum</name>
    <dbReference type="NCBI Taxonomy" id="1577686"/>
    <lineage>
        <taxon>Bacteria</taxon>
        <taxon>Pseudomonadati</taxon>
        <taxon>Acidobacteriota</taxon>
        <taxon>Terriglobia</taxon>
        <taxon>Terriglobales</taxon>
        <taxon>Acidobacteriaceae</taxon>
        <taxon>Silvibacterium</taxon>
    </lineage>
</organism>
<feature type="signal peptide" evidence="1">
    <location>
        <begin position="1"/>
        <end position="21"/>
    </location>
</feature>